<dbReference type="EMBL" id="JABFTP020000124">
    <property type="protein sequence ID" value="KAL3279212.1"/>
    <property type="molecule type" value="Genomic_DNA"/>
</dbReference>
<accession>A0ABD2NLC8</accession>
<dbReference type="Proteomes" id="UP001516400">
    <property type="component" value="Unassembled WGS sequence"/>
</dbReference>
<comment type="caution">
    <text evidence="1">The sequence shown here is derived from an EMBL/GenBank/DDBJ whole genome shotgun (WGS) entry which is preliminary data.</text>
</comment>
<protein>
    <submittedName>
        <fullName evidence="1">Uncharacterized protein</fullName>
    </submittedName>
</protein>
<evidence type="ECO:0000313" key="1">
    <source>
        <dbReference type="EMBL" id="KAL3279212.1"/>
    </source>
</evidence>
<organism evidence="1 2">
    <name type="scientific">Cryptolaemus montrouzieri</name>
    <dbReference type="NCBI Taxonomy" id="559131"/>
    <lineage>
        <taxon>Eukaryota</taxon>
        <taxon>Metazoa</taxon>
        <taxon>Ecdysozoa</taxon>
        <taxon>Arthropoda</taxon>
        <taxon>Hexapoda</taxon>
        <taxon>Insecta</taxon>
        <taxon>Pterygota</taxon>
        <taxon>Neoptera</taxon>
        <taxon>Endopterygota</taxon>
        <taxon>Coleoptera</taxon>
        <taxon>Polyphaga</taxon>
        <taxon>Cucujiformia</taxon>
        <taxon>Coccinelloidea</taxon>
        <taxon>Coccinellidae</taxon>
        <taxon>Scymninae</taxon>
        <taxon>Scymnini</taxon>
        <taxon>Cryptolaemus</taxon>
    </lineage>
</organism>
<name>A0ABD2NLC8_9CUCU</name>
<reference evidence="1 2" key="1">
    <citation type="journal article" date="2021" name="BMC Biol.">
        <title>Horizontally acquired antibacterial genes associated with adaptive radiation of ladybird beetles.</title>
        <authorList>
            <person name="Li H.S."/>
            <person name="Tang X.F."/>
            <person name="Huang Y.H."/>
            <person name="Xu Z.Y."/>
            <person name="Chen M.L."/>
            <person name="Du X.Y."/>
            <person name="Qiu B.Y."/>
            <person name="Chen P.T."/>
            <person name="Zhang W."/>
            <person name="Slipinski A."/>
            <person name="Escalona H.E."/>
            <person name="Waterhouse R.M."/>
            <person name="Zwick A."/>
            <person name="Pang H."/>
        </authorList>
    </citation>
    <scope>NUCLEOTIDE SEQUENCE [LARGE SCALE GENOMIC DNA]</scope>
    <source>
        <strain evidence="1">SYSU2018</strain>
    </source>
</reference>
<dbReference type="AlphaFoldDB" id="A0ABD2NLC8"/>
<keyword evidence="2" id="KW-1185">Reference proteome</keyword>
<proteinExistence type="predicted"/>
<sequence>HELISSVKKIANKSCKGYNRVPRRVLSSCIEIIAGPLAHIIGCSFRHGVFSNELMITVLVSLFKKR</sequence>
<gene>
    <name evidence="1" type="ORF">HHI36_016725</name>
</gene>
<evidence type="ECO:0000313" key="2">
    <source>
        <dbReference type="Proteomes" id="UP001516400"/>
    </source>
</evidence>
<feature type="non-terminal residue" evidence="1">
    <location>
        <position position="66"/>
    </location>
</feature>
<feature type="non-terminal residue" evidence="1">
    <location>
        <position position="1"/>
    </location>
</feature>